<dbReference type="RefSeq" id="WP_067015864.1">
    <property type="nucleotide sequence ID" value="NZ_KQ949075.1"/>
</dbReference>
<dbReference type="OrthoDB" id="9799345at2"/>
<dbReference type="STRING" id="909626.AQJ91_03090"/>
<organism evidence="6 7">
    <name type="scientific">Streptomyces dysideae</name>
    <dbReference type="NCBI Taxonomy" id="909626"/>
    <lineage>
        <taxon>Bacteria</taxon>
        <taxon>Bacillati</taxon>
        <taxon>Actinomycetota</taxon>
        <taxon>Actinomycetes</taxon>
        <taxon>Kitasatosporales</taxon>
        <taxon>Streptomycetaceae</taxon>
        <taxon>Streptomyces</taxon>
    </lineage>
</organism>
<evidence type="ECO:0000313" key="7">
    <source>
        <dbReference type="Proteomes" id="UP000053260"/>
    </source>
</evidence>
<dbReference type="PROSITE" id="PS01124">
    <property type="entry name" value="HTH_ARAC_FAMILY_2"/>
    <property type="match status" value="1"/>
</dbReference>
<keyword evidence="3" id="KW-0804">Transcription</keyword>
<dbReference type="SUPFAM" id="SSF46689">
    <property type="entry name" value="Homeodomain-like"/>
    <property type="match status" value="1"/>
</dbReference>
<sequence>MVNFASAPIPVFPYALICRDLELAVTTFSTVRKHAPLDLMASPHRIDFHQIALVTEGSGELSADFTPFGLRPGTLFWTRPSQVLEFRVAPDLEASVILFTETFPLPLGGTLEMLDDALRPTFWQLSGTEVATFQPIVSLLREEFGRPDPGLGDDLLRHLLAVLLLRIDQLCRWRHALRADGGGVPREHGHESMTLVRRFRRELERSFRTTRLVDDYAAALSCSTRTLARVCRAATGRSTKDLIDTRVTLEAQRLLVHTDWGIGAIAHHLGFTEVTNFSKFFMRRVNVPPGAFRQEAKGRAADPRGAWRETYGRK</sequence>
<dbReference type="InterPro" id="IPR009057">
    <property type="entry name" value="Homeodomain-like_sf"/>
</dbReference>
<keyword evidence="1" id="KW-0805">Transcription regulation</keyword>
<name>A0A117S294_9ACTN</name>
<dbReference type="SMART" id="SM00342">
    <property type="entry name" value="HTH_ARAC"/>
    <property type="match status" value="1"/>
</dbReference>
<dbReference type="PANTHER" id="PTHR43280">
    <property type="entry name" value="ARAC-FAMILY TRANSCRIPTIONAL REGULATOR"/>
    <property type="match status" value="1"/>
</dbReference>
<evidence type="ECO:0000256" key="1">
    <source>
        <dbReference type="ARBA" id="ARBA00023015"/>
    </source>
</evidence>
<evidence type="ECO:0000256" key="3">
    <source>
        <dbReference type="ARBA" id="ARBA00023163"/>
    </source>
</evidence>
<gene>
    <name evidence="6" type="ORF">AQJ91_03090</name>
</gene>
<dbReference type="Proteomes" id="UP000053260">
    <property type="component" value="Unassembled WGS sequence"/>
</dbReference>
<evidence type="ECO:0000256" key="4">
    <source>
        <dbReference type="SAM" id="MobiDB-lite"/>
    </source>
</evidence>
<evidence type="ECO:0000259" key="5">
    <source>
        <dbReference type="PROSITE" id="PS01124"/>
    </source>
</evidence>
<dbReference type="Gene3D" id="1.10.10.60">
    <property type="entry name" value="Homeodomain-like"/>
    <property type="match status" value="1"/>
</dbReference>
<dbReference type="PANTHER" id="PTHR43280:SF32">
    <property type="entry name" value="TRANSCRIPTIONAL REGULATORY PROTEIN"/>
    <property type="match status" value="1"/>
</dbReference>
<dbReference type="GO" id="GO:0043565">
    <property type="term" value="F:sequence-specific DNA binding"/>
    <property type="evidence" value="ECO:0007669"/>
    <property type="project" value="InterPro"/>
</dbReference>
<comment type="caution">
    <text evidence="6">The sequence shown here is derived from an EMBL/GenBank/DDBJ whole genome shotgun (WGS) entry which is preliminary data.</text>
</comment>
<evidence type="ECO:0000256" key="2">
    <source>
        <dbReference type="ARBA" id="ARBA00023125"/>
    </source>
</evidence>
<dbReference type="AlphaFoldDB" id="A0A117S294"/>
<feature type="domain" description="HTH araC/xylS-type" evidence="5">
    <location>
        <begin position="197"/>
        <end position="295"/>
    </location>
</feature>
<dbReference type="InterPro" id="IPR003313">
    <property type="entry name" value="AraC-bd"/>
</dbReference>
<keyword evidence="2" id="KW-0238">DNA-binding</keyword>
<feature type="region of interest" description="Disordered" evidence="4">
    <location>
        <begin position="294"/>
        <end position="314"/>
    </location>
</feature>
<accession>A0A117S294</accession>
<dbReference type="InterPro" id="IPR018060">
    <property type="entry name" value="HTH_AraC"/>
</dbReference>
<reference evidence="6 7" key="1">
    <citation type="submission" date="2015-10" db="EMBL/GenBank/DDBJ databases">
        <title>Draft genome sequence of Streptomyces sp. RV15, isolated from a marine sponge.</title>
        <authorList>
            <person name="Ruckert C."/>
            <person name="Abdelmohsen U.R."/>
            <person name="Winkler A."/>
            <person name="Hentschel U."/>
            <person name="Kalinowski J."/>
            <person name="Kampfer P."/>
            <person name="Glaeser S."/>
        </authorList>
    </citation>
    <scope>NUCLEOTIDE SEQUENCE [LARGE SCALE GENOMIC DNA]</scope>
    <source>
        <strain evidence="6 7">RV15</strain>
    </source>
</reference>
<proteinExistence type="predicted"/>
<dbReference type="Pfam" id="PF12833">
    <property type="entry name" value="HTH_18"/>
    <property type="match status" value="1"/>
</dbReference>
<keyword evidence="7" id="KW-1185">Reference proteome</keyword>
<protein>
    <submittedName>
        <fullName evidence="6">Transcriptional regulator</fullName>
    </submittedName>
</protein>
<dbReference type="Pfam" id="PF02311">
    <property type="entry name" value="AraC_binding"/>
    <property type="match status" value="1"/>
</dbReference>
<dbReference type="SUPFAM" id="SSF51215">
    <property type="entry name" value="Regulatory protein AraC"/>
    <property type="match status" value="1"/>
</dbReference>
<dbReference type="EMBL" id="LMXB01000013">
    <property type="protein sequence ID" value="KUO22607.1"/>
    <property type="molecule type" value="Genomic_DNA"/>
</dbReference>
<dbReference type="InterPro" id="IPR037923">
    <property type="entry name" value="HTH-like"/>
</dbReference>
<evidence type="ECO:0000313" key="6">
    <source>
        <dbReference type="EMBL" id="KUO22607.1"/>
    </source>
</evidence>
<dbReference type="GO" id="GO:0003700">
    <property type="term" value="F:DNA-binding transcription factor activity"/>
    <property type="evidence" value="ECO:0007669"/>
    <property type="project" value="InterPro"/>
</dbReference>